<name>A0A8T0P588_PANVG</name>
<reference evidence="2" key="1">
    <citation type="submission" date="2020-05" db="EMBL/GenBank/DDBJ databases">
        <title>WGS assembly of Panicum virgatum.</title>
        <authorList>
            <person name="Lovell J.T."/>
            <person name="Jenkins J."/>
            <person name="Shu S."/>
            <person name="Juenger T.E."/>
            <person name="Schmutz J."/>
        </authorList>
    </citation>
    <scope>NUCLEOTIDE SEQUENCE</scope>
    <source>
        <strain evidence="2">AP13</strain>
    </source>
</reference>
<dbReference type="AlphaFoldDB" id="A0A8T0P588"/>
<evidence type="ECO:0000313" key="2">
    <source>
        <dbReference type="EMBL" id="KAG2556800.1"/>
    </source>
</evidence>
<accession>A0A8T0P588</accession>
<keyword evidence="1" id="KW-0175">Coiled coil</keyword>
<evidence type="ECO:0000313" key="3">
    <source>
        <dbReference type="Proteomes" id="UP000823388"/>
    </source>
</evidence>
<sequence>MSHPELVDEIPVGLIEDDLLEDDLCNRMLNSLCRVYKHHKVPVLKQELEEKDAVIAELGRQLAAAHESGGGPGAVSTSSQYQVELAQVQRESDQALQDCAELQQSNADLEEYKKTIEQQLDGTDKKLVENMYTIQKLNRDKERRDQEIFDLEEAARIVKDMVQPPHPGFVDSRS</sequence>
<comment type="caution">
    <text evidence="2">The sequence shown here is derived from an EMBL/GenBank/DDBJ whole genome shotgun (WGS) entry which is preliminary data.</text>
</comment>
<gene>
    <name evidence="2" type="ORF">PVAP13_8NG180700</name>
</gene>
<proteinExistence type="predicted"/>
<dbReference type="Proteomes" id="UP000823388">
    <property type="component" value="Chromosome 8N"/>
</dbReference>
<protein>
    <submittedName>
        <fullName evidence="2">Uncharacterized protein</fullName>
    </submittedName>
</protein>
<keyword evidence="3" id="KW-1185">Reference proteome</keyword>
<evidence type="ECO:0000256" key="1">
    <source>
        <dbReference type="SAM" id="Coils"/>
    </source>
</evidence>
<organism evidence="2 3">
    <name type="scientific">Panicum virgatum</name>
    <name type="common">Blackwell switchgrass</name>
    <dbReference type="NCBI Taxonomy" id="38727"/>
    <lineage>
        <taxon>Eukaryota</taxon>
        <taxon>Viridiplantae</taxon>
        <taxon>Streptophyta</taxon>
        <taxon>Embryophyta</taxon>
        <taxon>Tracheophyta</taxon>
        <taxon>Spermatophyta</taxon>
        <taxon>Magnoliopsida</taxon>
        <taxon>Liliopsida</taxon>
        <taxon>Poales</taxon>
        <taxon>Poaceae</taxon>
        <taxon>PACMAD clade</taxon>
        <taxon>Panicoideae</taxon>
        <taxon>Panicodae</taxon>
        <taxon>Paniceae</taxon>
        <taxon>Panicinae</taxon>
        <taxon>Panicum</taxon>
        <taxon>Panicum sect. Hiantes</taxon>
    </lineage>
</organism>
<feature type="coiled-coil region" evidence="1">
    <location>
        <begin position="78"/>
        <end position="154"/>
    </location>
</feature>
<dbReference type="EMBL" id="CM029052">
    <property type="protein sequence ID" value="KAG2556800.1"/>
    <property type="molecule type" value="Genomic_DNA"/>
</dbReference>